<reference evidence="2" key="1">
    <citation type="submission" date="2017-08" db="EMBL/GenBank/DDBJ databases">
        <authorList>
            <person name="Polle J.E."/>
            <person name="Barry K."/>
            <person name="Cushman J."/>
            <person name="Schmutz J."/>
            <person name="Tran D."/>
            <person name="Hathwaick L.T."/>
            <person name="Yim W.C."/>
            <person name="Jenkins J."/>
            <person name="Mckie-Krisberg Z.M."/>
            <person name="Prochnik S."/>
            <person name="Lindquist E."/>
            <person name="Dockter R.B."/>
            <person name="Adam C."/>
            <person name="Molina H."/>
            <person name="Bunkerborg J."/>
            <person name="Jin E."/>
            <person name="Buchheim M."/>
            <person name="Magnuson J."/>
        </authorList>
    </citation>
    <scope>NUCLEOTIDE SEQUENCE</scope>
    <source>
        <strain evidence="2">CCAP 19/18</strain>
    </source>
</reference>
<proteinExistence type="predicted"/>
<keyword evidence="1" id="KW-0812">Transmembrane</keyword>
<dbReference type="Proteomes" id="UP000815325">
    <property type="component" value="Unassembled WGS sequence"/>
</dbReference>
<organism evidence="2 3">
    <name type="scientific">Dunaliella salina</name>
    <name type="common">Green alga</name>
    <name type="synonym">Protococcus salinus</name>
    <dbReference type="NCBI Taxonomy" id="3046"/>
    <lineage>
        <taxon>Eukaryota</taxon>
        <taxon>Viridiplantae</taxon>
        <taxon>Chlorophyta</taxon>
        <taxon>core chlorophytes</taxon>
        <taxon>Chlorophyceae</taxon>
        <taxon>CS clade</taxon>
        <taxon>Chlamydomonadales</taxon>
        <taxon>Dunaliellaceae</taxon>
        <taxon>Dunaliella</taxon>
    </lineage>
</organism>
<dbReference type="EMBL" id="MU069723">
    <property type="protein sequence ID" value="KAF5835086.1"/>
    <property type="molecule type" value="Genomic_DNA"/>
</dbReference>
<sequence>MVMDGTLEAKNSLLHHLSCGAIVHVYSLSFFLLGSLCIVSCLKQRSVQEYVFSILMYQILLDANVCIG</sequence>
<gene>
    <name evidence="2" type="ORF">DUNSADRAFT_7892</name>
</gene>
<evidence type="ECO:0000313" key="3">
    <source>
        <dbReference type="Proteomes" id="UP000815325"/>
    </source>
</evidence>
<keyword evidence="3" id="KW-1185">Reference proteome</keyword>
<keyword evidence="1" id="KW-1133">Transmembrane helix</keyword>
<protein>
    <submittedName>
        <fullName evidence="2">Uncharacterized protein</fullName>
    </submittedName>
</protein>
<name>A0ABQ7GKD8_DUNSA</name>
<accession>A0ABQ7GKD8</accession>
<evidence type="ECO:0000313" key="2">
    <source>
        <dbReference type="EMBL" id="KAF5835086.1"/>
    </source>
</evidence>
<keyword evidence="1" id="KW-0472">Membrane</keyword>
<feature type="transmembrane region" description="Helical" evidence="1">
    <location>
        <begin position="20"/>
        <end position="42"/>
    </location>
</feature>
<comment type="caution">
    <text evidence="2">The sequence shown here is derived from an EMBL/GenBank/DDBJ whole genome shotgun (WGS) entry which is preliminary data.</text>
</comment>
<evidence type="ECO:0000256" key="1">
    <source>
        <dbReference type="SAM" id="Phobius"/>
    </source>
</evidence>